<feature type="region of interest" description="Disordered" evidence="1">
    <location>
        <begin position="687"/>
        <end position="707"/>
    </location>
</feature>
<evidence type="ECO:0000259" key="2">
    <source>
        <dbReference type="Pfam" id="PF06985"/>
    </source>
</evidence>
<dbReference type="PANTHER" id="PTHR24148:SF64">
    <property type="entry name" value="HETEROKARYON INCOMPATIBILITY DOMAIN-CONTAINING PROTEIN"/>
    <property type="match status" value="1"/>
</dbReference>
<dbReference type="EMBL" id="JBFXLU010000031">
    <property type="protein sequence ID" value="KAL2851119.1"/>
    <property type="molecule type" value="Genomic_DNA"/>
</dbReference>
<dbReference type="InterPro" id="IPR052895">
    <property type="entry name" value="HetReg/Transcr_Mod"/>
</dbReference>
<dbReference type="Pfam" id="PF06985">
    <property type="entry name" value="HET"/>
    <property type="match status" value="1"/>
</dbReference>
<evidence type="ECO:0000313" key="4">
    <source>
        <dbReference type="Proteomes" id="UP001610446"/>
    </source>
</evidence>
<keyword evidence="4" id="KW-1185">Reference proteome</keyword>
<dbReference type="Proteomes" id="UP001610446">
    <property type="component" value="Unassembled WGS sequence"/>
</dbReference>
<name>A0ABR4KFS8_9EURO</name>
<organism evidence="3 4">
    <name type="scientific">Aspergillus pseudoustus</name>
    <dbReference type="NCBI Taxonomy" id="1810923"/>
    <lineage>
        <taxon>Eukaryota</taxon>
        <taxon>Fungi</taxon>
        <taxon>Dikarya</taxon>
        <taxon>Ascomycota</taxon>
        <taxon>Pezizomycotina</taxon>
        <taxon>Eurotiomycetes</taxon>
        <taxon>Eurotiomycetidae</taxon>
        <taxon>Eurotiales</taxon>
        <taxon>Aspergillaceae</taxon>
        <taxon>Aspergillus</taxon>
        <taxon>Aspergillus subgen. Nidulantes</taxon>
    </lineage>
</organism>
<gene>
    <name evidence="3" type="ORF">BJY01DRAFT_245059</name>
</gene>
<proteinExistence type="predicted"/>
<feature type="domain" description="Heterokaryon incompatibility" evidence="2">
    <location>
        <begin position="409"/>
        <end position="569"/>
    </location>
</feature>
<accession>A0ABR4KFS8</accession>
<reference evidence="3 4" key="1">
    <citation type="submission" date="2024-07" db="EMBL/GenBank/DDBJ databases">
        <title>Section-level genome sequencing and comparative genomics of Aspergillus sections Usti and Cavernicolus.</title>
        <authorList>
            <consortium name="Lawrence Berkeley National Laboratory"/>
            <person name="Nybo J.L."/>
            <person name="Vesth T.C."/>
            <person name="Theobald S."/>
            <person name="Frisvad J.C."/>
            <person name="Larsen T.O."/>
            <person name="Kjaerboelling I."/>
            <person name="Rothschild-Mancinelli K."/>
            <person name="Lyhne E.K."/>
            <person name="Kogle M.E."/>
            <person name="Barry K."/>
            <person name="Clum A."/>
            <person name="Na H."/>
            <person name="Ledsgaard L."/>
            <person name="Lin J."/>
            <person name="Lipzen A."/>
            <person name="Kuo A."/>
            <person name="Riley R."/>
            <person name="Mondo S."/>
            <person name="Labutti K."/>
            <person name="Haridas S."/>
            <person name="Pangalinan J."/>
            <person name="Salamov A.A."/>
            <person name="Simmons B.A."/>
            <person name="Magnuson J.K."/>
            <person name="Chen J."/>
            <person name="Drula E."/>
            <person name="Henrissat B."/>
            <person name="Wiebenga A."/>
            <person name="Lubbers R.J."/>
            <person name="Gomes A.C."/>
            <person name="Makela M.R."/>
            <person name="Stajich J."/>
            <person name="Grigoriev I.V."/>
            <person name="Mortensen U.H."/>
            <person name="De Vries R.P."/>
            <person name="Baker S.E."/>
            <person name="Andersen M.R."/>
        </authorList>
    </citation>
    <scope>NUCLEOTIDE SEQUENCE [LARGE SCALE GENOMIC DNA]</scope>
    <source>
        <strain evidence="3 4">CBS 123904</strain>
    </source>
</reference>
<protein>
    <recommendedName>
        <fullName evidence="2">Heterokaryon incompatibility domain-containing protein</fullName>
    </recommendedName>
</protein>
<evidence type="ECO:0000256" key="1">
    <source>
        <dbReference type="SAM" id="MobiDB-lite"/>
    </source>
</evidence>
<evidence type="ECO:0000313" key="3">
    <source>
        <dbReference type="EMBL" id="KAL2851119.1"/>
    </source>
</evidence>
<dbReference type="PANTHER" id="PTHR24148">
    <property type="entry name" value="ANKYRIN REPEAT DOMAIN-CONTAINING PROTEIN 39 HOMOLOG-RELATED"/>
    <property type="match status" value="1"/>
</dbReference>
<dbReference type="InterPro" id="IPR010730">
    <property type="entry name" value="HET"/>
</dbReference>
<feature type="compositionally biased region" description="Polar residues" evidence="1">
    <location>
        <begin position="160"/>
        <end position="179"/>
    </location>
</feature>
<feature type="region of interest" description="Disordered" evidence="1">
    <location>
        <begin position="158"/>
        <end position="179"/>
    </location>
</feature>
<comment type="caution">
    <text evidence="3">The sequence shown here is derived from an EMBL/GenBank/DDBJ whole genome shotgun (WGS) entry which is preliminary data.</text>
</comment>
<sequence length="912" mass="101223">MVKTISNFIQDLEDELVSQEDFNQGICNLFHQLASILPRADERRELFPAAEQETLYASPALRGALLFRNFVQATLLHRGIVEAKFEYETSAGPQDQLRATNPALLSGLRGLAYLIQHDVPRPYRETIGKAFNTRLAAMGDLVLGAYFSARSAKRLEPLGKSNTTTSHANAGTQVTNNTNSTRSLGDILEKLYGASTNSERPVDSSAAARMALAVWLFLLSNNNFEKLAPQLSKDETTTALILLEWWGGSIDFSGPSAKSRLAVLESALSGIFAYDLVDGSGYQNTMLHLFYLEFVPHADGGALQNIRPIFRGKGACVAAAQRLAMSVYQSLSAKHGLWPSHELETKGVHQEKTSEMAAHRNSAPGATISTCWWLQDEEAEEAGIPYYLWDVQQRRTVSSKSLGGCVVEYTAISHTWGRWKTEGPCVHVDGVDEWTVPQNSKFNVAELPRILASAVLATRFVWFDLLCIPQESENERLVAIARQEIARQAKIFRNATNAVAWINDVEGWHGLHVAVRQLAIQYLRAKNELPSWTVDLADRDEGELEIFCAPDGLHGEVNGWFSSLWTLQELCLRPDMMLADRDWNFFGVEGPKRTVVRIDDLVALSVQVNMHSSNNASFSSLTKGQPPCGKLALALDTVFNSTGLAVLPNASRTTILMLGNHRHCTASRAEAIMSAVGATDWYEGKHKRRCSPNIQDPSRTSNQSQQSSQARYPLLFLREAARKIGPEFYAWRLKPLETNTLLMQGLWGQSLGTLMPFGTEAAGRTVSMTGGAHAAAHPSVSTWTIQSDYSVDISQAGIVAYTGKQQRSRPRTIIAEIDVTYVPPGHHYHDGATLRRIMQRERVDLADWVDGFYPHTRNFAVCLHYGRPTDGVLLKETVTGDLVKVGSFCIPDYHHAYVHEPPETYNVTWRVL</sequence>